<dbReference type="GO" id="GO:0016740">
    <property type="term" value="F:transferase activity"/>
    <property type="evidence" value="ECO:0007669"/>
    <property type="project" value="UniProtKB-KW"/>
</dbReference>
<dbReference type="InterPro" id="IPR029044">
    <property type="entry name" value="Nucleotide-diphossugar_trans"/>
</dbReference>
<accession>A0A6M3XAK0</accession>
<reference evidence="2" key="1">
    <citation type="submission" date="2020-03" db="EMBL/GenBank/DDBJ databases">
        <title>The deep terrestrial virosphere.</title>
        <authorList>
            <person name="Holmfeldt K."/>
            <person name="Nilsson E."/>
            <person name="Simone D."/>
            <person name="Lopez-Fernandez M."/>
            <person name="Wu X."/>
            <person name="de Brujin I."/>
            <person name="Lundin D."/>
            <person name="Andersson A."/>
            <person name="Bertilsson S."/>
            <person name="Dopson M."/>
        </authorList>
    </citation>
    <scope>NUCLEOTIDE SEQUENCE</scope>
    <source>
        <strain evidence="1">MM415A00279</strain>
        <strain evidence="2">TM448B00295</strain>
    </source>
</reference>
<evidence type="ECO:0000313" key="2">
    <source>
        <dbReference type="EMBL" id="QJH94728.1"/>
    </source>
</evidence>
<dbReference type="EMBL" id="MT144605">
    <property type="protein sequence ID" value="QJH94728.1"/>
    <property type="molecule type" value="Genomic_DNA"/>
</dbReference>
<dbReference type="EMBL" id="MT142511">
    <property type="protein sequence ID" value="QJA83463.1"/>
    <property type="molecule type" value="Genomic_DNA"/>
</dbReference>
<dbReference type="AlphaFoldDB" id="A0A6M3XAK0"/>
<proteinExistence type="predicted"/>
<keyword evidence="2" id="KW-0808">Transferase</keyword>
<name>A0A6M3XAK0_9ZZZZ</name>
<organism evidence="2">
    <name type="scientific">viral metagenome</name>
    <dbReference type="NCBI Taxonomy" id="1070528"/>
    <lineage>
        <taxon>unclassified sequences</taxon>
        <taxon>metagenomes</taxon>
        <taxon>organismal metagenomes</taxon>
    </lineage>
</organism>
<evidence type="ECO:0000313" key="1">
    <source>
        <dbReference type="EMBL" id="QJA83463.1"/>
    </source>
</evidence>
<gene>
    <name evidence="1" type="ORF">MM415A00279_0021</name>
    <name evidence="2" type="ORF">TM448B00295_0004</name>
</gene>
<dbReference type="SUPFAM" id="SSF53448">
    <property type="entry name" value="Nucleotide-diphospho-sugar transferases"/>
    <property type="match status" value="1"/>
</dbReference>
<protein>
    <submittedName>
        <fullName evidence="2">Putative glycosyltransferase</fullName>
    </submittedName>
</protein>
<dbReference type="Gene3D" id="3.90.550.10">
    <property type="entry name" value="Spore Coat Polysaccharide Biosynthesis Protein SpsA, Chain A"/>
    <property type="match status" value="1"/>
</dbReference>
<sequence>MALIAIAVYDTDENKRSSITEKCLIQLRRTITPSDKVGVYNNGSCVESSGNMDRLKQDGIVDYLYHGVENIGTAKAVNHIWKRHMTPDGIKVKMDNDCFIHCHGWLEEAKEVFKRCPDIGIIGLKRIDVSEHPEAESLQYRSVLSFAMPNSPGYWIAVEEVHHVIGTCHVYRPELLENIGYLYQMNGLYGFDDFLMCRRSQLAGFRTVFLPHIRIDHLDEITGYVQWKRAYAMDMMREFNKTAKGYQDGSIPIYYGGE</sequence>